<dbReference type="Pfam" id="PF00248">
    <property type="entry name" value="Aldo_ket_red"/>
    <property type="match status" value="1"/>
</dbReference>
<evidence type="ECO:0000259" key="1">
    <source>
        <dbReference type="Pfam" id="PF00248"/>
    </source>
</evidence>
<dbReference type="PANTHER" id="PTHR43364:SF6">
    <property type="entry name" value="OXIDOREDUCTASE-RELATED"/>
    <property type="match status" value="1"/>
</dbReference>
<dbReference type="InterPro" id="IPR023210">
    <property type="entry name" value="NADP_OxRdtase_dom"/>
</dbReference>
<sequence length="320" mass="35236">MRQRHIGDGRTTLTVSEICLGTMLFGYRTDERTSFAILDRFLEAGGTFLDTANNYGQWHGDAGESERVLGRWMRSRGVTDRMVIASKVGARTLKPGDPSPEHWQGLGAAHVREDLATSLRQLGKERIDLFYAHIDHRETPLAETVDALASVAESGDVGLLGCSNTTLWRMERARALAGDRPTYSCLQQQHTYLLPLPTPRQSNLITEETLDYAATEGIHLFAYSPLMQGYYARGGQPRPEYAHAANTERLRVLGEVADEVGATRNQVVLAWLLASEPKVIPIPGASSVEQLDEILGALKLDLSPEIMARLDEAGRTAPTP</sequence>
<feature type="domain" description="NADP-dependent oxidoreductase" evidence="1">
    <location>
        <begin position="17"/>
        <end position="313"/>
    </location>
</feature>
<dbReference type="AlphaFoldDB" id="A0A8J3YMV4"/>
<dbReference type="Proteomes" id="UP000619260">
    <property type="component" value="Unassembled WGS sequence"/>
</dbReference>
<accession>A0A8J3YMV4</accession>
<organism evidence="2 3">
    <name type="scientific">Virgisporangium aliadipatigenens</name>
    <dbReference type="NCBI Taxonomy" id="741659"/>
    <lineage>
        <taxon>Bacteria</taxon>
        <taxon>Bacillati</taxon>
        <taxon>Actinomycetota</taxon>
        <taxon>Actinomycetes</taxon>
        <taxon>Micromonosporales</taxon>
        <taxon>Micromonosporaceae</taxon>
        <taxon>Virgisporangium</taxon>
    </lineage>
</organism>
<reference evidence="2" key="1">
    <citation type="submission" date="2021-01" db="EMBL/GenBank/DDBJ databases">
        <title>Whole genome shotgun sequence of Virgisporangium aliadipatigenens NBRC 105644.</title>
        <authorList>
            <person name="Komaki H."/>
            <person name="Tamura T."/>
        </authorList>
    </citation>
    <scope>NUCLEOTIDE SEQUENCE</scope>
    <source>
        <strain evidence="2">NBRC 105644</strain>
    </source>
</reference>
<gene>
    <name evidence="2" type="ORF">Val02_36560</name>
</gene>
<dbReference type="InterPro" id="IPR036812">
    <property type="entry name" value="NAD(P)_OxRdtase_dom_sf"/>
</dbReference>
<evidence type="ECO:0000313" key="3">
    <source>
        <dbReference type="Proteomes" id="UP000619260"/>
    </source>
</evidence>
<protein>
    <submittedName>
        <fullName evidence="2">Oxidoreductase</fullName>
    </submittedName>
</protein>
<comment type="caution">
    <text evidence="2">The sequence shown here is derived from an EMBL/GenBank/DDBJ whole genome shotgun (WGS) entry which is preliminary data.</text>
</comment>
<dbReference type="Gene3D" id="3.20.20.100">
    <property type="entry name" value="NADP-dependent oxidoreductase domain"/>
    <property type="match status" value="1"/>
</dbReference>
<evidence type="ECO:0000313" key="2">
    <source>
        <dbReference type="EMBL" id="GIJ46770.1"/>
    </source>
</evidence>
<dbReference type="EMBL" id="BOPF01000012">
    <property type="protein sequence ID" value="GIJ46770.1"/>
    <property type="molecule type" value="Genomic_DNA"/>
</dbReference>
<dbReference type="GO" id="GO:0005829">
    <property type="term" value="C:cytosol"/>
    <property type="evidence" value="ECO:0007669"/>
    <property type="project" value="TreeGrafter"/>
</dbReference>
<proteinExistence type="predicted"/>
<keyword evidence="3" id="KW-1185">Reference proteome</keyword>
<dbReference type="InterPro" id="IPR050523">
    <property type="entry name" value="AKR_Detox_Biosynth"/>
</dbReference>
<dbReference type="RefSeq" id="WP_203900286.1">
    <property type="nucleotide sequence ID" value="NZ_BOPF01000012.1"/>
</dbReference>
<dbReference type="PANTHER" id="PTHR43364">
    <property type="entry name" value="NADH-SPECIFIC METHYLGLYOXAL REDUCTASE-RELATED"/>
    <property type="match status" value="1"/>
</dbReference>
<name>A0A8J3YMV4_9ACTN</name>
<dbReference type="SUPFAM" id="SSF51430">
    <property type="entry name" value="NAD(P)-linked oxidoreductase"/>
    <property type="match status" value="1"/>
</dbReference>